<keyword evidence="3" id="KW-1185">Reference proteome</keyword>
<dbReference type="EMBL" id="PVTQ01000001">
    <property type="protein sequence ID" value="PRY94208.1"/>
    <property type="molecule type" value="Genomic_DNA"/>
</dbReference>
<reference evidence="2 3" key="1">
    <citation type="submission" date="2018-03" db="EMBL/GenBank/DDBJ databases">
        <title>Genomic Encyclopedia of Archaeal and Bacterial Type Strains, Phase II (KMG-II): from individual species to whole genera.</title>
        <authorList>
            <person name="Goeker M."/>
        </authorList>
    </citation>
    <scope>NUCLEOTIDE SEQUENCE [LARGE SCALE GENOMIC DNA]</scope>
    <source>
        <strain evidence="2 3">DSM 100212</strain>
    </source>
</reference>
<dbReference type="OrthoDB" id="7861542at2"/>
<feature type="domain" description="TfoX C-terminal" evidence="1">
    <location>
        <begin position="6"/>
        <end position="79"/>
    </location>
</feature>
<organism evidence="2 3">
    <name type="scientific">Donghicola tyrosinivorans</name>
    <dbReference type="NCBI Taxonomy" id="1652492"/>
    <lineage>
        <taxon>Bacteria</taxon>
        <taxon>Pseudomonadati</taxon>
        <taxon>Pseudomonadota</taxon>
        <taxon>Alphaproteobacteria</taxon>
        <taxon>Rhodobacterales</taxon>
        <taxon>Roseobacteraceae</taxon>
        <taxon>Donghicola</taxon>
    </lineage>
</organism>
<proteinExistence type="predicted"/>
<sequence>MTTPVTTIKYIGPAQAKALAEAGIHDAETLRAVGAHEAYGRMLASGHAPHFIGYYALVMALQGRPWNDCKGQEKDDLRVAFDALKDARHDKGRSELEAALDMIGVIDPKIRRKA</sequence>
<dbReference type="AlphaFoldDB" id="A0A2T0X5I1"/>
<evidence type="ECO:0000259" key="1">
    <source>
        <dbReference type="Pfam" id="PF04994"/>
    </source>
</evidence>
<dbReference type="Proteomes" id="UP000238392">
    <property type="component" value="Unassembled WGS sequence"/>
</dbReference>
<gene>
    <name evidence="2" type="ORF">CLV74_101344</name>
</gene>
<comment type="caution">
    <text evidence="2">The sequence shown here is derived from an EMBL/GenBank/DDBJ whole genome shotgun (WGS) entry which is preliminary data.</text>
</comment>
<name>A0A2T0X5I1_9RHOB</name>
<dbReference type="InterPro" id="IPR007077">
    <property type="entry name" value="TfoX_C"/>
</dbReference>
<protein>
    <submittedName>
        <fullName evidence="2">TfoX-like protein</fullName>
    </submittedName>
</protein>
<dbReference type="Gene3D" id="1.10.150.20">
    <property type="entry name" value="5' to 3' exonuclease, C-terminal subdomain"/>
    <property type="match status" value="1"/>
</dbReference>
<evidence type="ECO:0000313" key="2">
    <source>
        <dbReference type="EMBL" id="PRY94208.1"/>
    </source>
</evidence>
<dbReference type="Pfam" id="PF04994">
    <property type="entry name" value="TfoX_C"/>
    <property type="match status" value="1"/>
</dbReference>
<evidence type="ECO:0000313" key="3">
    <source>
        <dbReference type="Proteomes" id="UP000238392"/>
    </source>
</evidence>
<dbReference type="RefSeq" id="WP_106262470.1">
    <property type="nucleotide sequence ID" value="NZ_PVTQ01000001.1"/>
</dbReference>
<accession>A0A2T0X5I1</accession>